<gene>
    <name evidence="1" type="ORF">L2E82_47903</name>
</gene>
<reference evidence="2" key="1">
    <citation type="journal article" date="2022" name="Mol. Ecol. Resour.">
        <title>The genomes of chicory, endive, great burdock and yacon provide insights into Asteraceae palaeo-polyploidization history and plant inulin production.</title>
        <authorList>
            <person name="Fan W."/>
            <person name="Wang S."/>
            <person name="Wang H."/>
            <person name="Wang A."/>
            <person name="Jiang F."/>
            <person name="Liu H."/>
            <person name="Zhao H."/>
            <person name="Xu D."/>
            <person name="Zhang Y."/>
        </authorList>
    </citation>
    <scope>NUCLEOTIDE SEQUENCE [LARGE SCALE GENOMIC DNA]</scope>
    <source>
        <strain evidence="2">cv. Punajuju</strain>
    </source>
</reference>
<evidence type="ECO:0000313" key="1">
    <source>
        <dbReference type="EMBL" id="KAI3689932.1"/>
    </source>
</evidence>
<dbReference type="EMBL" id="CM042017">
    <property type="protein sequence ID" value="KAI3689932.1"/>
    <property type="molecule type" value="Genomic_DNA"/>
</dbReference>
<name>A0ACB8YW14_CICIN</name>
<organism evidence="1 2">
    <name type="scientific">Cichorium intybus</name>
    <name type="common">Chicory</name>
    <dbReference type="NCBI Taxonomy" id="13427"/>
    <lineage>
        <taxon>Eukaryota</taxon>
        <taxon>Viridiplantae</taxon>
        <taxon>Streptophyta</taxon>
        <taxon>Embryophyta</taxon>
        <taxon>Tracheophyta</taxon>
        <taxon>Spermatophyta</taxon>
        <taxon>Magnoliopsida</taxon>
        <taxon>eudicotyledons</taxon>
        <taxon>Gunneridae</taxon>
        <taxon>Pentapetalae</taxon>
        <taxon>asterids</taxon>
        <taxon>campanulids</taxon>
        <taxon>Asterales</taxon>
        <taxon>Asteraceae</taxon>
        <taxon>Cichorioideae</taxon>
        <taxon>Cichorieae</taxon>
        <taxon>Cichoriinae</taxon>
        <taxon>Cichorium</taxon>
    </lineage>
</organism>
<sequence length="120" mass="13558">MVLSSPSHTEAIALLNLKSLLLTRNSSVLFMNPRYHAITTAFSSQIGTLDIVNHRVEDICLLSIRPDLSWFLSALCFVLCIVSDAFMVSQWPRIVIRTTTFDTEGEGDSYDSPKEMRFKD</sequence>
<accession>A0ACB8YW14</accession>
<protein>
    <submittedName>
        <fullName evidence="1">Uncharacterized protein</fullName>
    </submittedName>
</protein>
<keyword evidence="2" id="KW-1185">Reference proteome</keyword>
<proteinExistence type="predicted"/>
<comment type="caution">
    <text evidence="1">The sequence shown here is derived from an EMBL/GenBank/DDBJ whole genome shotgun (WGS) entry which is preliminary data.</text>
</comment>
<reference evidence="1 2" key="2">
    <citation type="journal article" date="2022" name="Mol. Ecol. Resour.">
        <title>The genomes of chicory, endive, great burdock and yacon provide insights into Asteraceae paleo-polyploidization history and plant inulin production.</title>
        <authorList>
            <person name="Fan W."/>
            <person name="Wang S."/>
            <person name="Wang H."/>
            <person name="Wang A."/>
            <person name="Jiang F."/>
            <person name="Liu H."/>
            <person name="Zhao H."/>
            <person name="Xu D."/>
            <person name="Zhang Y."/>
        </authorList>
    </citation>
    <scope>NUCLEOTIDE SEQUENCE [LARGE SCALE GENOMIC DNA]</scope>
    <source>
        <strain evidence="2">cv. Punajuju</strain>
        <tissue evidence="1">Leaves</tissue>
    </source>
</reference>
<dbReference type="Proteomes" id="UP001055811">
    <property type="component" value="Linkage Group LG09"/>
</dbReference>
<evidence type="ECO:0000313" key="2">
    <source>
        <dbReference type="Proteomes" id="UP001055811"/>
    </source>
</evidence>